<dbReference type="Pfam" id="PF14769">
    <property type="entry name" value="CLAMP"/>
    <property type="match status" value="1"/>
</dbReference>
<evidence type="ECO:0000256" key="1">
    <source>
        <dbReference type="SAM" id="MobiDB-lite"/>
    </source>
</evidence>
<gene>
    <name evidence="3" type="primary">CUNH8orf74</name>
</gene>
<protein>
    <submittedName>
        <fullName evidence="3">Uncharacterized protein C8orf74 homolog</fullName>
    </submittedName>
</protein>
<dbReference type="Proteomes" id="UP000504640">
    <property type="component" value="Unplaced"/>
</dbReference>
<dbReference type="PANTHER" id="PTHR28457">
    <property type="entry name" value="COILED-COIL DOMAIN-CONTAINING PROTEIN 189"/>
    <property type="match status" value="1"/>
</dbReference>
<keyword evidence="2" id="KW-1185">Reference proteome</keyword>
<dbReference type="GeneID" id="116543081"/>
<name>A0A6J3H2A2_SAPAP</name>
<evidence type="ECO:0000313" key="3">
    <source>
        <dbReference type="RefSeq" id="XP_032124286.1"/>
    </source>
</evidence>
<sequence>MRNSKMCSRHLKCVSGLWTSPRERALVPYRDLLQGAPQGSVFVPFPFPVQQLGREPGAGDEWASPAAQLSPFNRTTEMGGLENLGSFLKCPTSGVKRTGFEEIKFPCGSEYCRATLGITGALFQTPGSVSWQPDAGAMALLTPHGVREVFQFQRPQGREHLRRLLNWEEFDEQRDSRRSILLDTLYESIIFAVGKGFPWVEVAQVVKFTEELLRETKGCSVTEAVMILGNKLRDYQGHFNPTHLLALCDYFHHTFIHHYKLYQYVLGQDQQVDLTVAHLEVCMPPQPLPLAEGMDRGLWTHEQQVAALTEAEAQKRADMLLLKEALLLEQENSLQKAFTSAMPAHPSQVLERQELESLVHQAVHIQMELLQELLQCQIQNTFAILDLKLQKKTLNLNAPAPFPPPITSHAGQEEALKPHKASKGKKAKASK</sequence>
<dbReference type="CTD" id="103185790"/>
<dbReference type="InterPro" id="IPR032727">
    <property type="entry name" value="CLAMP"/>
</dbReference>
<reference evidence="3" key="1">
    <citation type="submission" date="2025-08" db="UniProtKB">
        <authorList>
            <consortium name="RefSeq"/>
        </authorList>
    </citation>
    <scope>IDENTIFICATION</scope>
    <source>
        <tissue evidence="3">Blood</tissue>
    </source>
</reference>
<evidence type="ECO:0000313" key="2">
    <source>
        <dbReference type="Proteomes" id="UP000504640"/>
    </source>
</evidence>
<proteinExistence type="predicted"/>
<dbReference type="RefSeq" id="XP_032124286.1">
    <property type="nucleotide sequence ID" value="XM_032268395.1"/>
</dbReference>
<organism evidence="2 3">
    <name type="scientific">Sapajus apella</name>
    <name type="common">Brown-capped capuchin</name>
    <name type="synonym">Cebus apella</name>
    <dbReference type="NCBI Taxonomy" id="9515"/>
    <lineage>
        <taxon>Eukaryota</taxon>
        <taxon>Metazoa</taxon>
        <taxon>Chordata</taxon>
        <taxon>Craniata</taxon>
        <taxon>Vertebrata</taxon>
        <taxon>Euteleostomi</taxon>
        <taxon>Mammalia</taxon>
        <taxon>Eutheria</taxon>
        <taxon>Euarchontoglires</taxon>
        <taxon>Primates</taxon>
        <taxon>Haplorrhini</taxon>
        <taxon>Platyrrhini</taxon>
        <taxon>Cebidae</taxon>
        <taxon>Cebinae</taxon>
        <taxon>Sapajus</taxon>
    </lineage>
</organism>
<dbReference type="AlphaFoldDB" id="A0A6J3H2A2"/>
<feature type="region of interest" description="Disordered" evidence="1">
    <location>
        <begin position="400"/>
        <end position="431"/>
    </location>
</feature>
<feature type="compositionally biased region" description="Basic residues" evidence="1">
    <location>
        <begin position="418"/>
        <end position="431"/>
    </location>
</feature>
<accession>A0A6J3H2A2</accession>
<dbReference type="PANTHER" id="PTHR28457:SF2">
    <property type="entry name" value="SIMILAR TO 4930578I06RIK PROTEIN"/>
    <property type="match status" value="1"/>
</dbReference>